<dbReference type="PANTHER" id="PTHR46270">
    <property type="entry name" value="ARMADILLO-TYPE FOLD-RELATED"/>
    <property type="match status" value="1"/>
</dbReference>
<comment type="caution">
    <text evidence="2">The sequence shown here is derived from an EMBL/GenBank/DDBJ whole genome shotgun (WGS) entry which is preliminary data.</text>
</comment>
<dbReference type="EMBL" id="CAJOBC010009433">
    <property type="protein sequence ID" value="CAF3987941.1"/>
    <property type="molecule type" value="Genomic_DNA"/>
</dbReference>
<reference evidence="2" key="1">
    <citation type="submission" date="2021-02" db="EMBL/GenBank/DDBJ databases">
        <authorList>
            <person name="Nowell W R."/>
        </authorList>
    </citation>
    <scope>NUCLEOTIDE SEQUENCE</scope>
</reference>
<dbReference type="EMBL" id="CAJNOK010009663">
    <property type="protein sequence ID" value="CAF1095506.1"/>
    <property type="molecule type" value="Genomic_DNA"/>
</dbReference>
<dbReference type="Proteomes" id="UP000682733">
    <property type="component" value="Unassembled WGS sequence"/>
</dbReference>
<evidence type="ECO:0000313" key="4">
    <source>
        <dbReference type="EMBL" id="CAF3987941.1"/>
    </source>
</evidence>
<organism evidence="2 5">
    <name type="scientific">Didymodactylos carnosus</name>
    <dbReference type="NCBI Taxonomy" id="1234261"/>
    <lineage>
        <taxon>Eukaryota</taxon>
        <taxon>Metazoa</taxon>
        <taxon>Spiralia</taxon>
        <taxon>Gnathifera</taxon>
        <taxon>Rotifera</taxon>
        <taxon>Eurotatoria</taxon>
        <taxon>Bdelloidea</taxon>
        <taxon>Philodinida</taxon>
        <taxon>Philodinidae</taxon>
        <taxon>Didymodactylos</taxon>
    </lineage>
</organism>
<accession>A0A814Y6Y8</accession>
<proteinExistence type="predicted"/>
<dbReference type="AlphaFoldDB" id="A0A814Y6Y8"/>
<evidence type="ECO:0000313" key="5">
    <source>
        <dbReference type="Proteomes" id="UP000663829"/>
    </source>
</evidence>
<dbReference type="Proteomes" id="UP000677228">
    <property type="component" value="Unassembled WGS sequence"/>
</dbReference>
<protein>
    <recommendedName>
        <fullName evidence="6">TIR domain-containing protein</fullName>
    </recommendedName>
</protein>
<dbReference type="SUPFAM" id="SSF52200">
    <property type="entry name" value="Toll/Interleukin receptor TIR domain"/>
    <property type="match status" value="1"/>
</dbReference>
<sequence length="442" mass="49963">MAEGVENALCIVCFLSPGYQESVNCKKELTYAEQLRIPILPCIMVPNWKPTQWLGLCVSDLLYLRFGDLTEADLESKCSDLIAKIKQIVGDEKLALIQDSSNIKLEECENQTREQESGDDIIDAMANIDFSAKIPPPKRQGPEILQPSEIAVKKYVCEGDSAIRLLNGPNNKVECNQDCFTSNGAFINYFFIPKIMFQNTSKEPATVIYLTGEYQDRDGVWQEVEQVLVGPPTANGNYTWLPDTVINLDSSRVVTYAVRIDIRVEGNTGIDNQRRARAHRKLPQPLKIRLTVQDTEGKQSNLIVEQVNSPLRLPTREALLKQWSHIGEVIGFVYVDDCEEDSRYFTLVYLDSKFRLCLAIGDCLSLIQTPVSWDRKQIKSLQKEAKILGQTEITLKEMDQYGGIHKALFDSDTFTLYAVNIELTSKTSKTEEPILIPLNKVR</sequence>
<dbReference type="EMBL" id="CAJNOQ010009430">
    <property type="protein sequence ID" value="CAF1224948.1"/>
    <property type="molecule type" value="Genomic_DNA"/>
</dbReference>
<dbReference type="OrthoDB" id="10047075at2759"/>
<dbReference type="EMBL" id="CAJOBA010009681">
    <property type="protein sequence ID" value="CAF3856937.1"/>
    <property type="molecule type" value="Genomic_DNA"/>
</dbReference>
<dbReference type="InterPro" id="IPR035897">
    <property type="entry name" value="Toll_tir_struct_dom_sf"/>
</dbReference>
<dbReference type="Proteomes" id="UP000663829">
    <property type="component" value="Unassembled WGS sequence"/>
</dbReference>
<dbReference type="PANTHER" id="PTHR46270:SF2">
    <property type="entry name" value="TIR DOMAIN-CONTAINING PROTEIN"/>
    <property type="match status" value="1"/>
</dbReference>
<evidence type="ECO:0008006" key="6">
    <source>
        <dbReference type="Google" id="ProtNLM"/>
    </source>
</evidence>
<dbReference type="Proteomes" id="UP000681722">
    <property type="component" value="Unassembled WGS sequence"/>
</dbReference>
<evidence type="ECO:0000313" key="1">
    <source>
        <dbReference type="EMBL" id="CAF1095506.1"/>
    </source>
</evidence>
<evidence type="ECO:0000313" key="3">
    <source>
        <dbReference type="EMBL" id="CAF3856937.1"/>
    </source>
</evidence>
<gene>
    <name evidence="2" type="ORF">GPM918_LOCUS24878</name>
    <name evidence="1" type="ORF">OVA965_LOCUS19030</name>
    <name evidence="4" type="ORF">SRO942_LOCUS24881</name>
    <name evidence="3" type="ORF">TMI583_LOCUS19043</name>
</gene>
<name>A0A814Y6Y8_9BILA</name>
<keyword evidence="5" id="KW-1185">Reference proteome</keyword>
<evidence type="ECO:0000313" key="2">
    <source>
        <dbReference type="EMBL" id="CAF1224948.1"/>
    </source>
</evidence>